<protein>
    <submittedName>
        <fullName evidence="1">Uncharacterized protein</fullName>
    </submittedName>
</protein>
<comment type="caution">
    <text evidence="1">The sequence shown here is derived from an EMBL/GenBank/DDBJ whole genome shotgun (WGS) entry which is preliminary data.</text>
</comment>
<dbReference type="InterPro" id="IPR038586">
    <property type="entry name" value="Tctex-1-like_sf"/>
</dbReference>
<dbReference type="EMBL" id="JALLPJ020000903">
    <property type="protein sequence ID" value="KAL3780161.1"/>
    <property type="molecule type" value="Genomic_DNA"/>
</dbReference>
<name>A0ABD3NXJ9_9STRA</name>
<evidence type="ECO:0000313" key="1">
    <source>
        <dbReference type="EMBL" id="KAL3780161.1"/>
    </source>
</evidence>
<dbReference type="AlphaFoldDB" id="A0ABD3NXJ9"/>
<evidence type="ECO:0000313" key="2">
    <source>
        <dbReference type="Proteomes" id="UP001530400"/>
    </source>
</evidence>
<keyword evidence="2" id="KW-1185">Reference proteome</keyword>
<proteinExistence type="predicted"/>
<dbReference type="PANTHER" id="PTHR21255:SF7">
    <property type="entry name" value="DYNEIN LIGHT CHAIN TCTEX-TYPE PROTEIN 2B"/>
    <property type="match status" value="1"/>
</dbReference>
<reference evidence="1 2" key="1">
    <citation type="submission" date="2024-10" db="EMBL/GenBank/DDBJ databases">
        <title>Updated reference genomes for cyclostephanoid diatoms.</title>
        <authorList>
            <person name="Roberts W.R."/>
            <person name="Alverson A.J."/>
        </authorList>
    </citation>
    <scope>NUCLEOTIDE SEQUENCE [LARGE SCALE GENOMIC DNA]</scope>
    <source>
        <strain evidence="1 2">AJA010-31</strain>
    </source>
</reference>
<dbReference type="PANTHER" id="PTHR21255">
    <property type="entry name" value="T-COMPLEX-ASSOCIATED-TESTIS-EXPRESSED 1/ DYNEIN LIGHT CHAIN"/>
    <property type="match status" value="1"/>
</dbReference>
<organism evidence="1 2">
    <name type="scientific">Cyclotella atomus</name>
    <dbReference type="NCBI Taxonomy" id="382360"/>
    <lineage>
        <taxon>Eukaryota</taxon>
        <taxon>Sar</taxon>
        <taxon>Stramenopiles</taxon>
        <taxon>Ochrophyta</taxon>
        <taxon>Bacillariophyta</taxon>
        <taxon>Coscinodiscophyceae</taxon>
        <taxon>Thalassiosirophycidae</taxon>
        <taxon>Stephanodiscales</taxon>
        <taxon>Stephanodiscaceae</taxon>
        <taxon>Cyclotella</taxon>
    </lineage>
</organism>
<gene>
    <name evidence="1" type="ORF">ACHAWO_011898</name>
</gene>
<sequence length="145" mass="16609">MAQEQVDPMTSENVIDVVLPSYRIKPEENTKFYPSKAKHIAQQILEEELAGKVDNKWVEEWADFGDEFESLSKNIADKIKEQIKSKLNIPRYKLVTQVTIGQSKDQGVSISSRCLWDTATDNYTMASFKNQLIWASVIVFGIYTE</sequence>
<dbReference type="Proteomes" id="UP001530400">
    <property type="component" value="Unassembled WGS sequence"/>
</dbReference>
<dbReference type="Pfam" id="PF03645">
    <property type="entry name" value="Tctex-1"/>
    <property type="match status" value="1"/>
</dbReference>
<dbReference type="Gene3D" id="3.30.1140.40">
    <property type="entry name" value="Tctex-1"/>
    <property type="match status" value="1"/>
</dbReference>
<dbReference type="InterPro" id="IPR005334">
    <property type="entry name" value="Tctex-1-like"/>
</dbReference>
<accession>A0ABD3NXJ9</accession>
<dbReference type="CDD" id="cd21459">
    <property type="entry name" value="DLC-like_TCTEX1D2"/>
    <property type="match status" value="1"/>
</dbReference>